<organism evidence="4 5">
    <name type="scientific">Sphingomonas palmae</name>
    <dbReference type="NCBI Taxonomy" id="1855283"/>
    <lineage>
        <taxon>Bacteria</taxon>
        <taxon>Pseudomonadati</taxon>
        <taxon>Pseudomonadota</taxon>
        <taxon>Alphaproteobacteria</taxon>
        <taxon>Sphingomonadales</taxon>
        <taxon>Sphingomonadaceae</taxon>
        <taxon>Sphingomonas</taxon>
    </lineage>
</organism>
<dbReference type="EMBL" id="FNZZ01000006">
    <property type="protein sequence ID" value="SEL87117.1"/>
    <property type="molecule type" value="Genomic_DNA"/>
</dbReference>
<dbReference type="STRING" id="1855283.SAMN05216382_2791"/>
<dbReference type="PROSITE" id="PS00061">
    <property type="entry name" value="ADH_SHORT"/>
    <property type="match status" value="1"/>
</dbReference>
<evidence type="ECO:0000256" key="1">
    <source>
        <dbReference type="ARBA" id="ARBA00006484"/>
    </source>
</evidence>
<name>A0A1H7TT89_9SPHN</name>
<dbReference type="InterPro" id="IPR036291">
    <property type="entry name" value="NAD(P)-bd_dom_sf"/>
</dbReference>
<dbReference type="InterPro" id="IPR020904">
    <property type="entry name" value="Sc_DH/Rdtase_CS"/>
</dbReference>
<dbReference type="GO" id="GO:0048038">
    <property type="term" value="F:quinone binding"/>
    <property type="evidence" value="ECO:0007669"/>
    <property type="project" value="TreeGrafter"/>
</dbReference>
<dbReference type="GO" id="GO:0016616">
    <property type="term" value="F:oxidoreductase activity, acting on the CH-OH group of donors, NAD or NADP as acceptor"/>
    <property type="evidence" value="ECO:0007669"/>
    <property type="project" value="TreeGrafter"/>
</dbReference>
<dbReference type="InterPro" id="IPR002347">
    <property type="entry name" value="SDR_fam"/>
</dbReference>
<dbReference type="Proteomes" id="UP000199214">
    <property type="component" value="Unassembled WGS sequence"/>
</dbReference>
<evidence type="ECO:0000256" key="3">
    <source>
        <dbReference type="RuleBase" id="RU000363"/>
    </source>
</evidence>
<gene>
    <name evidence="4" type="ORF">SAMN05216382_2791</name>
</gene>
<evidence type="ECO:0000313" key="5">
    <source>
        <dbReference type="Proteomes" id="UP000199214"/>
    </source>
</evidence>
<proteinExistence type="inferred from homology"/>
<reference evidence="5" key="1">
    <citation type="submission" date="2016-10" db="EMBL/GenBank/DDBJ databases">
        <authorList>
            <person name="Varghese N."/>
            <person name="Submissions S."/>
        </authorList>
    </citation>
    <scope>NUCLEOTIDE SEQUENCE [LARGE SCALE GENOMIC DNA]</scope>
    <source>
        <strain evidence="5">JS21-1</strain>
    </source>
</reference>
<keyword evidence="5" id="KW-1185">Reference proteome</keyword>
<dbReference type="PANTHER" id="PTHR42760">
    <property type="entry name" value="SHORT-CHAIN DEHYDROGENASES/REDUCTASES FAMILY MEMBER"/>
    <property type="match status" value="1"/>
</dbReference>
<accession>A0A1H7TT89</accession>
<dbReference type="AlphaFoldDB" id="A0A1H7TT89"/>
<sequence length="259" mass="26615">MSVPAFSFDLSGRVALVTGASSGLGRRFATLLAASGAKVVIGARRVELLTELADEIAASGGEALAVTLDVTDEASIIAAYDAAATRFGPVDTVIANAGLNVAGSAMGLNVDDFDRMVSVNLRGVFLTVREGARRMVAAGARERGNGRVTIISSITAHQPAAGIAPYAATKAAVAQMGRSLAKDWAGKGINVNVLCPGYVATEMNEAIWDQPAGAALLAGFARPRVMDEDALDALILFLSSDASRFMTGSVVTLDDGQTL</sequence>
<protein>
    <submittedName>
        <fullName evidence="4">NADP-dependent 3-hydroxy acid dehydrogenase YdfG</fullName>
    </submittedName>
</protein>
<dbReference type="PRINTS" id="PR00081">
    <property type="entry name" value="GDHRDH"/>
</dbReference>
<dbReference type="Gene3D" id="3.40.50.720">
    <property type="entry name" value="NAD(P)-binding Rossmann-like Domain"/>
    <property type="match status" value="1"/>
</dbReference>
<dbReference type="PRINTS" id="PR00080">
    <property type="entry name" value="SDRFAMILY"/>
</dbReference>
<dbReference type="GO" id="GO:0006633">
    <property type="term" value="P:fatty acid biosynthetic process"/>
    <property type="evidence" value="ECO:0007669"/>
    <property type="project" value="TreeGrafter"/>
</dbReference>
<dbReference type="RefSeq" id="WP_093007367.1">
    <property type="nucleotide sequence ID" value="NZ_FNZZ01000006.1"/>
</dbReference>
<dbReference type="Pfam" id="PF00106">
    <property type="entry name" value="adh_short"/>
    <property type="match status" value="1"/>
</dbReference>
<evidence type="ECO:0000256" key="2">
    <source>
        <dbReference type="ARBA" id="ARBA00023002"/>
    </source>
</evidence>
<keyword evidence="2" id="KW-0560">Oxidoreductase</keyword>
<evidence type="ECO:0000313" key="4">
    <source>
        <dbReference type="EMBL" id="SEL87117.1"/>
    </source>
</evidence>
<dbReference type="FunFam" id="3.40.50.720:FF:000084">
    <property type="entry name" value="Short-chain dehydrogenase reductase"/>
    <property type="match status" value="1"/>
</dbReference>
<dbReference type="OrthoDB" id="9796652at2"/>
<dbReference type="CDD" id="cd05233">
    <property type="entry name" value="SDR_c"/>
    <property type="match status" value="1"/>
</dbReference>
<dbReference type="PANTHER" id="PTHR42760:SF133">
    <property type="entry name" value="3-OXOACYL-[ACYL-CARRIER-PROTEIN] REDUCTASE"/>
    <property type="match status" value="1"/>
</dbReference>
<comment type="similarity">
    <text evidence="1 3">Belongs to the short-chain dehydrogenases/reductases (SDR) family.</text>
</comment>
<dbReference type="SUPFAM" id="SSF51735">
    <property type="entry name" value="NAD(P)-binding Rossmann-fold domains"/>
    <property type="match status" value="1"/>
</dbReference>